<proteinExistence type="predicted"/>
<dbReference type="GO" id="GO:0009338">
    <property type="term" value="C:exodeoxyribonuclease V complex"/>
    <property type="evidence" value="ECO:0007669"/>
    <property type="project" value="TreeGrafter"/>
</dbReference>
<reference evidence="7 8" key="1">
    <citation type="submission" date="2020-07" db="EMBL/GenBank/DDBJ databases">
        <title>Mycobacterium kansasii (former subtype) with zoonotic potential isolated from diseased indoor pet cat, Japan.</title>
        <authorList>
            <person name="Fukano H."/>
            <person name="Terazono T."/>
            <person name="Hoshino Y."/>
        </authorList>
    </citation>
    <scope>NUCLEOTIDE SEQUENCE [LARGE SCALE GENOMIC DNA]</scope>
    <source>
        <strain evidence="7 8">Kuro-I</strain>
    </source>
</reference>
<evidence type="ECO:0000313" key="7">
    <source>
        <dbReference type="EMBL" id="BCI91198.1"/>
    </source>
</evidence>
<name>A0A7G1IR15_MYCKA</name>
<dbReference type="Proteomes" id="UP000516380">
    <property type="component" value="Chromosome"/>
</dbReference>
<dbReference type="Gene3D" id="3.40.50.300">
    <property type="entry name" value="P-loop containing nucleotide triphosphate hydrolases"/>
    <property type="match status" value="1"/>
</dbReference>
<dbReference type="GO" id="GO:0005829">
    <property type="term" value="C:cytosol"/>
    <property type="evidence" value="ECO:0007669"/>
    <property type="project" value="TreeGrafter"/>
</dbReference>
<evidence type="ECO:0000256" key="4">
    <source>
        <dbReference type="ARBA" id="ARBA00022840"/>
    </source>
</evidence>
<dbReference type="Pfam" id="PF00580">
    <property type="entry name" value="UvrD-helicase"/>
    <property type="match status" value="1"/>
</dbReference>
<gene>
    <name evidence="7" type="ORF">NIIDMKKI_64040</name>
</gene>
<evidence type="ECO:0000256" key="5">
    <source>
        <dbReference type="PROSITE-ProRule" id="PRU00560"/>
    </source>
</evidence>
<keyword evidence="8" id="KW-1185">Reference proteome</keyword>
<dbReference type="InterPro" id="IPR014016">
    <property type="entry name" value="UvrD-like_ATP-bd"/>
</dbReference>
<keyword evidence="3 5" id="KW-0347">Helicase</keyword>
<dbReference type="PANTHER" id="PTHR11070">
    <property type="entry name" value="UVRD / RECB / PCRA DNA HELICASE FAMILY MEMBER"/>
    <property type="match status" value="1"/>
</dbReference>
<sequence length="283" mass="31583">MRESLDDLVAEIVDDRYLARFANTDTDPALTYAQALDLARNVVGDPYAQRRPLDPDPDSAAGVRLDFAEQVLDELERRKRRLRILGYDDLLLRLSKALAAADSPARDRMRRRWRIVLVDEFQDTDPIQWQVLERAFRGVSTLIMIGDPKQAIYGFRGGDIYTYLKAARTADARYTFGVNWRSDRVLVESLQTVLRGAALGHPEIVVHDIEAHHGGHRLQGRRAARRFGCGSSGGRPSATTVPPMCQSACCASIFPPTWPGTSRPCCPAAPGSPNDRWRPGTSR</sequence>
<accession>A0A7G1IR15</accession>
<keyword evidence="2 5" id="KW-0378">Hydrolase</keyword>
<dbReference type="GO" id="GO:0003677">
    <property type="term" value="F:DNA binding"/>
    <property type="evidence" value="ECO:0007669"/>
    <property type="project" value="InterPro"/>
</dbReference>
<dbReference type="EMBL" id="AP023343">
    <property type="protein sequence ID" value="BCI91198.1"/>
    <property type="molecule type" value="Genomic_DNA"/>
</dbReference>
<dbReference type="PANTHER" id="PTHR11070:SF23">
    <property type="entry name" value="RECBCD ENZYME SUBUNIT RECB"/>
    <property type="match status" value="1"/>
</dbReference>
<evidence type="ECO:0000259" key="6">
    <source>
        <dbReference type="PROSITE" id="PS51198"/>
    </source>
</evidence>
<keyword evidence="1 5" id="KW-0547">Nucleotide-binding</keyword>
<dbReference type="GO" id="GO:0000725">
    <property type="term" value="P:recombinational repair"/>
    <property type="evidence" value="ECO:0007669"/>
    <property type="project" value="TreeGrafter"/>
</dbReference>
<protein>
    <recommendedName>
        <fullName evidence="6">UvrD-like helicase ATP-binding domain-containing protein</fullName>
    </recommendedName>
</protein>
<keyword evidence="4 5" id="KW-0067">ATP-binding</keyword>
<dbReference type="InterPro" id="IPR000212">
    <property type="entry name" value="DNA_helicase_UvrD/REP"/>
</dbReference>
<evidence type="ECO:0000256" key="2">
    <source>
        <dbReference type="ARBA" id="ARBA00022801"/>
    </source>
</evidence>
<dbReference type="GO" id="GO:0016787">
    <property type="term" value="F:hydrolase activity"/>
    <property type="evidence" value="ECO:0007669"/>
    <property type="project" value="UniProtKB-UniRule"/>
</dbReference>
<dbReference type="AlphaFoldDB" id="A0A7G1IR15"/>
<dbReference type="SUPFAM" id="SSF52540">
    <property type="entry name" value="P-loop containing nucleoside triphosphate hydrolases"/>
    <property type="match status" value="1"/>
</dbReference>
<feature type="domain" description="UvrD-like helicase ATP-binding" evidence="6">
    <location>
        <begin position="1"/>
        <end position="183"/>
    </location>
</feature>
<dbReference type="InterPro" id="IPR027417">
    <property type="entry name" value="P-loop_NTPase"/>
</dbReference>
<comment type="caution">
    <text evidence="5">Lacks conserved residue(s) required for the propagation of feature annotation.</text>
</comment>
<evidence type="ECO:0000313" key="8">
    <source>
        <dbReference type="Proteomes" id="UP000516380"/>
    </source>
</evidence>
<dbReference type="GO" id="GO:0043138">
    <property type="term" value="F:3'-5' DNA helicase activity"/>
    <property type="evidence" value="ECO:0007669"/>
    <property type="project" value="TreeGrafter"/>
</dbReference>
<organism evidence="7 8">
    <name type="scientific">Mycobacterium kansasii</name>
    <dbReference type="NCBI Taxonomy" id="1768"/>
    <lineage>
        <taxon>Bacteria</taxon>
        <taxon>Bacillati</taxon>
        <taxon>Actinomycetota</taxon>
        <taxon>Actinomycetes</taxon>
        <taxon>Mycobacteriales</taxon>
        <taxon>Mycobacteriaceae</taxon>
        <taxon>Mycobacterium</taxon>
    </lineage>
</organism>
<evidence type="ECO:0000256" key="1">
    <source>
        <dbReference type="ARBA" id="ARBA00022741"/>
    </source>
</evidence>
<dbReference type="PROSITE" id="PS51198">
    <property type="entry name" value="UVRD_HELICASE_ATP_BIND"/>
    <property type="match status" value="1"/>
</dbReference>
<evidence type="ECO:0000256" key="3">
    <source>
        <dbReference type="ARBA" id="ARBA00022806"/>
    </source>
</evidence>
<dbReference type="GO" id="GO:0005524">
    <property type="term" value="F:ATP binding"/>
    <property type="evidence" value="ECO:0007669"/>
    <property type="project" value="UniProtKB-UniRule"/>
</dbReference>